<organism evidence="1 2">
    <name type="scientific">Clostridium aceticum</name>
    <dbReference type="NCBI Taxonomy" id="84022"/>
    <lineage>
        <taxon>Bacteria</taxon>
        <taxon>Bacillati</taxon>
        <taxon>Bacillota</taxon>
        <taxon>Clostridia</taxon>
        <taxon>Eubacteriales</taxon>
        <taxon>Clostridiaceae</taxon>
        <taxon>Clostridium</taxon>
    </lineage>
</organism>
<keyword evidence="2" id="KW-1185">Reference proteome</keyword>
<dbReference type="Proteomes" id="UP000035704">
    <property type="component" value="Chromosome"/>
</dbReference>
<gene>
    <name evidence="1" type="ORF">CACET_c25780</name>
</gene>
<evidence type="ECO:0000313" key="2">
    <source>
        <dbReference type="Proteomes" id="UP000035704"/>
    </source>
</evidence>
<dbReference type="Gene3D" id="1.10.10.10">
    <property type="entry name" value="Winged helix-like DNA-binding domain superfamily/Winged helix DNA-binding domain"/>
    <property type="match status" value="1"/>
</dbReference>
<proteinExistence type="predicted"/>
<dbReference type="Pfam" id="PF03551">
    <property type="entry name" value="PadR"/>
    <property type="match status" value="1"/>
</dbReference>
<protein>
    <submittedName>
        <fullName evidence="1">Transcriptional regulator, PadR family</fullName>
    </submittedName>
</protein>
<dbReference type="PANTHER" id="PTHR33169:SF14">
    <property type="entry name" value="TRANSCRIPTIONAL REGULATOR RV3488"/>
    <property type="match status" value="1"/>
</dbReference>
<dbReference type="EMBL" id="CP009687">
    <property type="protein sequence ID" value="AKL96023.1"/>
    <property type="molecule type" value="Genomic_DNA"/>
</dbReference>
<dbReference type="AlphaFoldDB" id="A0A0D8ICX1"/>
<dbReference type="KEGG" id="cace:CACET_c25780"/>
<sequence>MSFDRELMKGSTSLIILNILKEYDMYGYQIAKEMTRRSEEQLDVKEGTLYPALHKLEKKGYVTSYLKEQDKGPARKYYRLTQEGLIILKQKKKEWNIFSKMIDGMLEGE</sequence>
<dbReference type="PANTHER" id="PTHR33169">
    <property type="entry name" value="PADR-FAMILY TRANSCRIPTIONAL REGULATOR"/>
    <property type="match status" value="1"/>
</dbReference>
<name>A0A0D8ICX1_9CLOT</name>
<dbReference type="OrthoDB" id="9808017at2"/>
<dbReference type="InterPro" id="IPR036388">
    <property type="entry name" value="WH-like_DNA-bd_sf"/>
</dbReference>
<accession>A0A0D8ICX1</accession>
<evidence type="ECO:0000313" key="1">
    <source>
        <dbReference type="EMBL" id="AKL96023.1"/>
    </source>
</evidence>
<dbReference type="InterPro" id="IPR036390">
    <property type="entry name" value="WH_DNA-bd_sf"/>
</dbReference>
<reference evidence="1 2" key="1">
    <citation type="submission" date="2014-10" db="EMBL/GenBank/DDBJ databases">
        <title>Genome sequence of Clostridium aceticum DSM 1496.</title>
        <authorList>
            <person name="Poehlein A."/>
            <person name="Schiel-Bengelsdorf B."/>
            <person name="Gottschalk G."/>
            <person name="Duerre P."/>
            <person name="Daniel R."/>
        </authorList>
    </citation>
    <scope>NUCLEOTIDE SEQUENCE [LARGE SCALE GENOMIC DNA]</scope>
    <source>
        <strain evidence="1 2">DSM 1496</strain>
    </source>
</reference>
<dbReference type="InterPro" id="IPR005149">
    <property type="entry name" value="Tscrpt_reg_PadR_N"/>
</dbReference>
<dbReference type="RefSeq" id="WP_044824717.1">
    <property type="nucleotide sequence ID" value="NZ_CP009687.1"/>
</dbReference>
<dbReference type="PATRIC" id="fig|84022.5.peg.138"/>
<dbReference type="InterPro" id="IPR052509">
    <property type="entry name" value="Metal_resp_DNA-bind_regulator"/>
</dbReference>
<dbReference type="STRING" id="84022.CACET_c25780"/>
<dbReference type="SUPFAM" id="SSF46785">
    <property type="entry name" value="Winged helix' DNA-binding domain"/>
    <property type="match status" value="1"/>
</dbReference>